<dbReference type="InterPro" id="IPR034546">
    <property type="entry name" value="PAIR1"/>
</dbReference>
<sequence>MKLKINKACDLSSISVLPPSRSKGMSSGADGSGVGRSQGSQHRSQSQQSFSQGPSLSQLSQSSLEESLMIDQRFGSQEKDNSSKRVSFAPNKSARGESQLQLSRASNNVLRHWNSCSVPDNRCQISDELEHSIRLMEGSINRLGMVLDSVQGDVMQVNRAVKEVSLEMEGIRQKIFLLDNSVQQMLKREDDIKPFLDESLKSIAEKVVKTSNSDKLNEIASAFSALPEKIEARLLKLQEVCRVFTNEMEVMVSGRKPSNNKCADSIQSTVKMIKMDPKQSLKSHIPVVELPDVPLLGHKKRIPVSRVEEEKSRALEPKLTDSKHHMACKQEAIPQRMQEKDFRVVIDSDEDNDGVGSYFLVKKETGKESYLMDEAREETMRILRKARKRRRRLMNPIIVI</sequence>
<reference evidence="3" key="1">
    <citation type="submission" date="2025-08" db="UniProtKB">
        <authorList>
            <consortium name="RefSeq"/>
        </authorList>
    </citation>
    <scope>IDENTIFICATION</scope>
</reference>
<dbReference type="KEGG" id="egu:105031954"/>
<dbReference type="Proteomes" id="UP000504607">
    <property type="component" value="Unplaced"/>
</dbReference>
<dbReference type="GO" id="GO:0042138">
    <property type="term" value="P:meiotic DNA double-strand break formation"/>
    <property type="evidence" value="ECO:0007669"/>
    <property type="project" value="TreeGrafter"/>
</dbReference>
<name>A0A6I9Q865_ELAGV</name>
<feature type="region of interest" description="Disordered" evidence="1">
    <location>
        <begin position="14"/>
        <end position="58"/>
    </location>
</feature>
<dbReference type="GeneID" id="105031954"/>
<protein>
    <submittedName>
        <fullName evidence="3">Protein PAIR1 isoform X1</fullName>
    </submittedName>
</protein>
<dbReference type="PANTHER" id="PTHR37695">
    <property type="entry name" value="RECOMBINATION INITIATION DEFECTS 3-RELATED"/>
    <property type="match status" value="1"/>
</dbReference>
<dbReference type="PANTHER" id="PTHR37695:SF1">
    <property type="entry name" value="RECOMBINATION INITIATION DEFECTS 3-RELATED"/>
    <property type="match status" value="1"/>
</dbReference>
<dbReference type="InParanoid" id="A0A6I9Q865"/>
<evidence type="ECO:0000313" key="2">
    <source>
        <dbReference type="Proteomes" id="UP000504607"/>
    </source>
</evidence>
<dbReference type="AlphaFoldDB" id="A0A6I9Q865"/>
<feature type="region of interest" description="Disordered" evidence="1">
    <location>
        <begin position="74"/>
        <end position="101"/>
    </location>
</feature>
<evidence type="ECO:0000313" key="3">
    <source>
        <dbReference type="RefSeq" id="XP_010904555.1"/>
    </source>
</evidence>
<organism evidence="2 3">
    <name type="scientific">Elaeis guineensis var. tenera</name>
    <name type="common">Oil palm</name>
    <dbReference type="NCBI Taxonomy" id="51953"/>
    <lineage>
        <taxon>Eukaryota</taxon>
        <taxon>Viridiplantae</taxon>
        <taxon>Streptophyta</taxon>
        <taxon>Embryophyta</taxon>
        <taxon>Tracheophyta</taxon>
        <taxon>Spermatophyta</taxon>
        <taxon>Magnoliopsida</taxon>
        <taxon>Liliopsida</taxon>
        <taxon>Arecaceae</taxon>
        <taxon>Arecoideae</taxon>
        <taxon>Cocoseae</taxon>
        <taxon>Elaeidinae</taxon>
        <taxon>Elaeis</taxon>
    </lineage>
</organism>
<dbReference type="OrthoDB" id="1920658at2759"/>
<dbReference type="GO" id="GO:0009553">
    <property type="term" value="P:embryo sac development"/>
    <property type="evidence" value="ECO:0007669"/>
    <property type="project" value="TreeGrafter"/>
</dbReference>
<dbReference type="GO" id="GO:0005634">
    <property type="term" value="C:nucleus"/>
    <property type="evidence" value="ECO:0007669"/>
    <property type="project" value="TreeGrafter"/>
</dbReference>
<dbReference type="GO" id="GO:0009556">
    <property type="term" value="P:microsporogenesis"/>
    <property type="evidence" value="ECO:0007669"/>
    <property type="project" value="TreeGrafter"/>
</dbReference>
<dbReference type="RefSeq" id="XP_010904555.1">
    <property type="nucleotide sequence ID" value="XM_010906253.3"/>
</dbReference>
<dbReference type="GO" id="GO:0070192">
    <property type="term" value="P:chromosome organization involved in meiotic cell cycle"/>
    <property type="evidence" value="ECO:0007669"/>
    <property type="project" value="InterPro"/>
</dbReference>
<proteinExistence type="predicted"/>
<accession>A0A6I9Q865</accession>
<evidence type="ECO:0000256" key="1">
    <source>
        <dbReference type="SAM" id="MobiDB-lite"/>
    </source>
</evidence>
<feature type="compositionally biased region" description="Low complexity" evidence="1">
    <location>
        <begin position="37"/>
        <end position="58"/>
    </location>
</feature>
<keyword evidence="2" id="KW-1185">Reference proteome</keyword>
<dbReference type="FunCoup" id="A0A6I9Q865">
    <property type="interactions" value="2240"/>
</dbReference>
<gene>
    <name evidence="3" type="primary">LOC105031954</name>
</gene>